<dbReference type="InterPro" id="IPR001584">
    <property type="entry name" value="Integrase_cat-core"/>
</dbReference>
<evidence type="ECO:0000313" key="4">
    <source>
        <dbReference type="Proteomes" id="UP000634136"/>
    </source>
</evidence>
<evidence type="ECO:0000259" key="2">
    <source>
        <dbReference type="PROSITE" id="PS50994"/>
    </source>
</evidence>
<dbReference type="Proteomes" id="UP000634136">
    <property type="component" value="Unassembled WGS sequence"/>
</dbReference>
<comment type="caution">
    <text evidence="3">The sequence shown here is derived from an EMBL/GenBank/DDBJ whole genome shotgun (WGS) entry which is preliminary data.</text>
</comment>
<dbReference type="PANTHER" id="PTHR42648:SF31">
    <property type="entry name" value="RNA-DIRECTED DNA POLYMERASE"/>
    <property type="match status" value="1"/>
</dbReference>
<gene>
    <name evidence="3" type="ORF">G2W53_039268</name>
</gene>
<dbReference type="InterPro" id="IPR039537">
    <property type="entry name" value="Retrotran_Ty1/copia-like"/>
</dbReference>
<dbReference type="GO" id="GO:0003676">
    <property type="term" value="F:nucleic acid binding"/>
    <property type="evidence" value="ECO:0007669"/>
    <property type="project" value="InterPro"/>
</dbReference>
<dbReference type="OrthoDB" id="1749397at2759"/>
<evidence type="ECO:0000313" key="3">
    <source>
        <dbReference type="EMBL" id="KAF7807107.1"/>
    </source>
</evidence>
<dbReference type="InterPro" id="IPR036397">
    <property type="entry name" value="RNaseH_sf"/>
</dbReference>
<organism evidence="3 4">
    <name type="scientific">Senna tora</name>
    <dbReference type="NCBI Taxonomy" id="362788"/>
    <lineage>
        <taxon>Eukaryota</taxon>
        <taxon>Viridiplantae</taxon>
        <taxon>Streptophyta</taxon>
        <taxon>Embryophyta</taxon>
        <taxon>Tracheophyta</taxon>
        <taxon>Spermatophyta</taxon>
        <taxon>Magnoliopsida</taxon>
        <taxon>eudicotyledons</taxon>
        <taxon>Gunneridae</taxon>
        <taxon>Pentapetalae</taxon>
        <taxon>rosids</taxon>
        <taxon>fabids</taxon>
        <taxon>Fabales</taxon>
        <taxon>Fabaceae</taxon>
        <taxon>Caesalpinioideae</taxon>
        <taxon>Cassia clade</taxon>
        <taxon>Senna</taxon>
    </lineage>
</organism>
<feature type="domain" description="Integrase catalytic" evidence="2">
    <location>
        <begin position="37"/>
        <end position="86"/>
    </location>
</feature>
<keyword evidence="4" id="KW-1185">Reference proteome</keyword>
<feature type="region of interest" description="Disordered" evidence="1">
    <location>
        <begin position="93"/>
        <end position="130"/>
    </location>
</feature>
<dbReference type="PROSITE" id="PS50994">
    <property type="entry name" value="INTEGRASE"/>
    <property type="match status" value="1"/>
</dbReference>
<accession>A0A834ST30</accession>
<protein>
    <submittedName>
        <fullName evidence="3">Ribonuclease H-like domain-containing protein</fullName>
    </submittedName>
</protein>
<dbReference type="GO" id="GO:0015074">
    <property type="term" value="P:DNA integration"/>
    <property type="evidence" value="ECO:0007669"/>
    <property type="project" value="InterPro"/>
</dbReference>
<dbReference type="PANTHER" id="PTHR42648">
    <property type="entry name" value="TRANSPOSASE, PUTATIVE-RELATED"/>
    <property type="match status" value="1"/>
</dbReference>
<dbReference type="AlphaFoldDB" id="A0A834ST30"/>
<name>A0A834ST30_9FABA</name>
<reference evidence="3" key="1">
    <citation type="submission" date="2020-09" db="EMBL/GenBank/DDBJ databases">
        <title>Genome-Enabled Discovery of Anthraquinone Biosynthesis in Senna tora.</title>
        <authorList>
            <person name="Kang S.-H."/>
            <person name="Pandey R.P."/>
            <person name="Lee C.-M."/>
            <person name="Sim J.-S."/>
            <person name="Jeong J.-T."/>
            <person name="Choi B.-S."/>
            <person name="Jung M."/>
            <person name="Ginzburg D."/>
            <person name="Zhao K."/>
            <person name="Won S.Y."/>
            <person name="Oh T.-J."/>
            <person name="Yu Y."/>
            <person name="Kim N.-H."/>
            <person name="Lee O.R."/>
            <person name="Lee T.-H."/>
            <person name="Bashyal P."/>
            <person name="Kim T.-S."/>
            <person name="Lee W.-H."/>
            <person name="Kawkins C."/>
            <person name="Kim C.-K."/>
            <person name="Kim J.S."/>
            <person name="Ahn B.O."/>
            <person name="Rhee S.Y."/>
            <person name="Sohng J.K."/>
        </authorList>
    </citation>
    <scope>NUCLEOTIDE SEQUENCE</scope>
    <source>
        <tissue evidence="3">Leaf</tissue>
    </source>
</reference>
<sequence>MNQCEKIEIQLGDGKQVVGYSMEKNPQPMNHYNCKIKKIRTDNGTEFTNYECSRILSGMGIEHQKSCSYTPQQNGVVERKHRHLLEVGNPHMRYYRNRNQNMRDADEGEDASSSEEQQHVIHEREDDDYT</sequence>
<dbReference type="InterPro" id="IPR012337">
    <property type="entry name" value="RNaseH-like_sf"/>
</dbReference>
<dbReference type="SUPFAM" id="SSF53098">
    <property type="entry name" value="Ribonuclease H-like"/>
    <property type="match status" value="1"/>
</dbReference>
<dbReference type="EMBL" id="JAAIUW010000012">
    <property type="protein sequence ID" value="KAF7807107.1"/>
    <property type="molecule type" value="Genomic_DNA"/>
</dbReference>
<evidence type="ECO:0000256" key="1">
    <source>
        <dbReference type="SAM" id="MobiDB-lite"/>
    </source>
</evidence>
<proteinExistence type="predicted"/>
<dbReference type="Gene3D" id="3.30.420.10">
    <property type="entry name" value="Ribonuclease H-like superfamily/Ribonuclease H"/>
    <property type="match status" value="1"/>
</dbReference>